<dbReference type="AlphaFoldDB" id="A0A1H4BVG4"/>
<keyword evidence="3" id="KW-1185">Reference proteome</keyword>
<accession>A0A1H4BVG4</accession>
<reference evidence="3" key="1">
    <citation type="submission" date="2016-10" db="EMBL/GenBank/DDBJ databases">
        <authorList>
            <person name="Varghese N."/>
            <person name="Submissions S."/>
        </authorList>
    </citation>
    <scope>NUCLEOTIDE SEQUENCE [LARGE SCALE GENOMIC DNA]</scope>
    <source>
        <strain evidence="3">DSM 22376</strain>
    </source>
</reference>
<dbReference type="InterPro" id="IPR053830">
    <property type="entry name" value="DUF6922"/>
</dbReference>
<dbReference type="RefSeq" id="WP_394331043.1">
    <property type="nucleotide sequence ID" value="NZ_FNRD01000005.1"/>
</dbReference>
<evidence type="ECO:0000259" key="1">
    <source>
        <dbReference type="Pfam" id="PF21956"/>
    </source>
</evidence>
<feature type="domain" description="DUF6922" evidence="1">
    <location>
        <begin position="36"/>
        <end position="89"/>
    </location>
</feature>
<organism evidence="2 3">
    <name type="scientific">Flavobacterium gillisiae</name>
    <dbReference type="NCBI Taxonomy" id="150146"/>
    <lineage>
        <taxon>Bacteria</taxon>
        <taxon>Pseudomonadati</taxon>
        <taxon>Bacteroidota</taxon>
        <taxon>Flavobacteriia</taxon>
        <taxon>Flavobacteriales</taxon>
        <taxon>Flavobacteriaceae</taxon>
        <taxon>Flavobacterium</taxon>
    </lineage>
</organism>
<sequence>MLHFLNNHIFLNLVHQNSTNQLICIVNKSVDIASIFPKNLFCDMDYNKLNLSRDKEIIIPRALYATTPDTFEEDIKKSENLYSSKMIVKYLKQTTENVSNKICLLVAKRYNVEPFVRFSL</sequence>
<protein>
    <recommendedName>
        <fullName evidence="1">DUF6922 domain-containing protein</fullName>
    </recommendedName>
</protein>
<dbReference type="Proteomes" id="UP000198951">
    <property type="component" value="Unassembled WGS sequence"/>
</dbReference>
<evidence type="ECO:0000313" key="2">
    <source>
        <dbReference type="EMBL" id="SEA52118.1"/>
    </source>
</evidence>
<evidence type="ECO:0000313" key="3">
    <source>
        <dbReference type="Proteomes" id="UP000198951"/>
    </source>
</evidence>
<dbReference type="Pfam" id="PF21956">
    <property type="entry name" value="DUF6922"/>
    <property type="match status" value="1"/>
</dbReference>
<name>A0A1H4BVG4_9FLAO</name>
<gene>
    <name evidence="2" type="ORF">SAMN05443667_10595</name>
</gene>
<dbReference type="EMBL" id="FNRD01000005">
    <property type="protein sequence ID" value="SEA52118.1"/>
    <property type="molecule type" value="Genomic_DNA"/>
</dbReference>
<proteinExistence type="predicted"/>